<dbReference type="GO" id="GO:0008081">
    <property type="term" value="F:phosphoric diester hydrolase activity"/>
    <property type="evidence" value="ECO:0007669"/>
    <property type="project" value="TreeGrafter"/>
</dbReference>
<gene>
    <name evidence="3" type="ORF">OESDEN_04543</name>
</gene>
<reference evidence="3 4" key="1">
    <citation type="submission" date="2014-03" db="EMBL/GenBank/DDBJ databases">
        <title>Draft genome of the hookworm Oesophagostomum dentatum.</title>
        <authorList>
            <person name="Mitreva M."/>
        </authorList>
    </citation>
    <scope>NUCLEOTIDE SEQUENCE [LARGE SCALE GENOMIC DNA]</scope>
    <source>
        <strain evidence="3 4">OD-Hann</strain>
    </source>
</reference>
<dbReference type="OrthoDB" id="348678at2759"/>
<protein>
    <submittedName>
        <fullName evidence="3">Uncharacterized protein</fullName>
    </submittedName>
</protein>
<evidence type="ECO:0000256" key="1">
    <source>
        <dbReference type="ARBA" id="ARBA00022801"/>
    </source>
</evidence>
<dbReference type="PANTHER" id="PTHR10340:SF57">
    <property type="entry name" value="METALLOPHOS DOMAIN-CONTAINING PROTEIN"/>
    <property type="match status" value="1"/>
</dbReference>
<keyword evidence="2" id="KW-0325">Glycoprotein</keyword>
<name>A0A0B1TJB5_OESDE</name>
<keyword evidence="4" id="KW-1185">Reference proteome</keyword>
<dbReference type="GO" id="GO:0005615">
    <property type="term" value="C:extracellular space"/>
    <property type="evidence" value="ECO:0007669"/>
    <property type="project" value="TreeGrafter"/>
</dbReference>
<dbReference type="InterPro" id="IPR029052">
    <property type="entry name" value="Metallo-depent_PP-like"/>
</dbReference>
<evidence type="ECO:0000256" key="2">
    <source>
        <dbReference type="ARBA" id="ARBA00023180"/>
    </source>
</evidence>
<dbReference type="Proteomes" id="UP000053660">
    <property type="component" value="Unassembled WGS sequence"/>
</dbReference>
<evidence type="ECO:0000313" key="4">
    <source>
        <dbReference type="Proteomes" id="UP000053660"/>
    </source>
</evidence>
<dbReference type="SUPFAM" id="SSF56300">
    <property type="entry name" value="Metallo-dependent phosphatases"/>
    <property type="match status" value="1"/>
</dbReference>
<sequence length="120" mass="13320">MLLLLAIVAGAKALQILQLADFHLDVDYSISGDNQKMCHGTGSSGSKLGIYGDYMCDAPTKLVEYTLEEAKRIIPNPDLILWTGDNVPHIDDYDWNCESLRLICKPLDTQSICTCENSRN</sequence>
<evidence type="ECO:0000313" key="3">
    <source>
        <dbReference type="EMBL" id="KHJ95510.1"/>
    </source>
</evidence>
<keyword evidence="1" id="KW-0378">Hydrolase</keyword>
<proteinExistence type="predicted"/>
<dbReference type="EMBL" id="KN549941">
    <property type="protein sequence ID" value="KHJ95510.1"/>
    <property type="molecule type" value="Genomic_DNA"/>
</dbReference>
<dbReference type="PANTHER" id="PTHR10340">
    <property type="entry name" value="SPHINGOMYELIN PHOSPHODIESTERASE"/>
    <property type="match status" value="1"/>
</dbReference>
<organism evidence="3 4">
    <name type="scientific">Oesophagostomum dentatum</name>
    <name type="common">Nodular worm</name>
    <dbReference type="NCBI Taxonomy" id="61180"/>
    <lineage>
        <taxon>Eukaryota</taxon>
        <taxon>Metazoa</taxon>
        <taxon>Ecdysozoa</taxon>
        <taxon>Nematoda</taxon>
        <taxon>Chromadorea</taxon>
        <taxon>Rhabditida</taxon>
        <taxon>Rhabditina</taxon>
        <taxon>Rhabditomorpha</taxon>
        <taxon>Strongyloidea</taxon>
        <taxon>Strongylidae</taxon>
        <taxon>Oesophagostomum</taxon>
    </lineage>
</organism>
<dbReference type="AlphaFoldDB" id="A0A0B1TJB5"/>
<accession>A0A0B1TJB5</accession>